<organism evidence="5 6">
    <name type="scientific">Rhizobium leucaenae</name>
    <dbReference type="NCBI Taxonomy" id="29450"/>
    <lineage>
        <taxon>Bacteria</taxon>
        <taxon>Pseudomonadati</taxon>
        <taxon>Pseudomonadota</taxon>
        <taxon>Alphaproteobacteria</taxon>
        <taxon>Hyphomicrobiales</taxon>
        <taxon>Rhizobiaceae</taxon>
        <taxon>Rhizobium/Agrobacterium group</taxon>
        <taxon>Rhizobium</taxon>
    </lineage>
</organism>
<dbReference type="PANTHER" id="PTHR30576:SF10">
    <property type="entry name" value="SLL5057 PROTEIN"/>
    <property type="match status" value="1"/>
</dbReference>
<comment type="similarity">
    <text evidence="1">Belongs to the bacterial sugar transferase family.</text>
</comment>
<reference evidence="5 6" key="1">
    <citation type="submission" date="2020-08" db="EMBL/GenBank/DDBJ databases">
        <title>Genomic Encyclopedia of Type Strains, Phase IV (KMG-V): Genome sequencing to study the core and pangenomes of soil and plant-associated prokaryotes.</title>
        <authorList>
            <person name="Whitman W."/>
        </authorList>
    </citation>
    <scope>NUCLEOTIDE SEQUENCE [LARGE SCALE GENOMIC DNA]</scope>
    <source>
        <strain evidence="5 6">SEMIA 492</strain>
    </source>
</reference>
<gene>
    <name evidence="5" type="ORF">GGE60_001948</name>
</gene>
<evidence type="ECO:0000256" key="1">
    <source>
        <dbReference type="ARBA" id="ARBA00006464"/>
    </source>
</evidence>
<evidence type="ECO:0000259" key="4">
    <source>
        <dbReference type="Pfam" id="PF02397"/>
    </source>
</evidence>
<feature type="domain" description="Bacterial sugar transferase" evidence="4">
    <location>
        <begin position="29"/>
        <end position="206"/>
    </location>
</feature>
<sequence>MHSAQAVFGTTRHEHRQKSSETMPYTIAKRLFDFLAAFGATVVFSIPILIVAIAVRLTSPGPVLYWSDRVGRGNRIFRMPKFRSMRTDTPAVATHLLKDANAYLTPIGSFLRKSSLDELPQLWCILKGEMSIVGPRPALFNQHDLIALRTERGVDALPPGLTGWAQVNGRDELPIPQKVALDEDYLRRRSFLFDLKIIVLTVLKVVRSDGVTH</sequence>
<keyword evidence="6" id="KW-1185">Reference proteome</keyword>
<feature type="transmembrane region" description="Helical" evidence="3">
    <location>
        <begin position="34"/>
        <end position="55"/>
    </location>
</feature>
<protein>
    <submittedName>
        <fullName evidence="5">O-antigen biosynthesis protein WbqP</fullName>
    </submittedName>
</protein>
<dbReference type="GO" id="GO:0000271">
    <property type="term" value="P:polysaccharide biosynthetic process"/>
    <property type="evidence" value="ECO:0007669"/>
    <property type="project" value="UniProtKB-KW"/>
</dbReference>
<dbReference type="GO" id="GO:0016780">
    <property type="term" value="F:phosphotransferase activity, for other substituted phosphate groups"/>
    <property type="evidence" value="ECO:0007669"/>
    <property type="project" value="TreeGrafter"/>
</dbReference>
<evidence type="ECO:0000256" key="2">
    <source>
        <dbReference type="ARBA" id="ARBA00023169"/>
    </source>
</evidence>
<evidence type="ECO:0000256" key="3">
    <source>
        <dbReference type="SAM" id="Phobius"/>
    </source>
</evidence>
<dbReference type="PANTHER" id="PTHR30576">
    <property type="entry name" value="COLANIC BIOSYNTHESIS UDP-GLUCOSE LIPID CARRIER TRANSFERASE"/>
    <property type="match status" value="1"/>
</dbReference>
<accession>A0A7W6ZTE1</accession>
<name>A0A7W6ZTE1_9HYPH</name>
<keyword evidence="3" id="KW-1133">Transmembrane helix</keyword>
<comment type="caution">
    <text evidence="5">The sequence shown here is derived from an EMBL/GenBank/DDBJ whole genome shotgun (WGS) entry which is preliminary data.</text>
</comment>
<dbReference type="InterPro" id="IPR003362">
    <property type="entry name" value="Bact_transf"/>
</dbReference>
<dbReference type="Pfam" id="PF02397">
    <property type="entry name" value="Bac_transf"/>
    <property type="match status" value="1"/>
</dbReference>
<keyword evidence="2" id="KW-0270">Exopolysaccharide synthesis</keyword>
<proteinExistence type="inferred from homology"/>
<dbReference type="Proteomes" id="UP000543836">
    <property type="component" value="Unassembled WGS sequence"/>
</dbReference>
<keyword evidence="3" id="KW-0812">Transmembrane</keyword>
<keyword evidence="3" id="KW-0472">Membrane</keyword>
<dbReference type="EMBL" id="JACIIG010000004">
    <property type="protein sequence ID" value="MBB4567837.1"/>
    <property type="molecule type" value="Genomic_DNA"/>
</dbReference>
<dbReference type="AlphaFoldDB" id="A0A7W6ZTE1"/>
<evidence type="ECO:0000313" key="5">
    <source>
        <dbReference type="EMBL" id="MBB4567837.1"/>
    </source>
</evidence>
<evidence type="ECO:0000313" key="6">
    <source>
        <dbReference type="Proteomes" id="UP000543836"/>
    </source>
</evidence>